<dbReference type="GO" id="GO:0006402">
    <property type="term" value="P:mRNA catabolic process"/>
    <property type="evidence" value="ECO:0007669"/>
    <property type="project" value="TreeGrafter"/>
</dbReference>
<evidence type="ECO:0000313" key="3">
    <source>
        <dbReference type="EMBL" id="KFI90373.1"/>
    </source>
</evidence>
<dbReference type="SUPFAM" id="SSF143011">
    <property type="entry name" value="RelE-like"/>
    <property type="match status" value="1"/>
</dbReference>
<dbReference type="InterPro" id="IPR035093">
    <property type="entry name" value="RelE/ParE_toxin_dom_sf"/>
</dbReference>
<dbReference type="EMBL" id="JGZL01000003">
    <property type="protein sequence ID" value="KFI90373.1"/>
    <property type="molecule type" value="Genomic_DNA"/>
</dbReference>
<dbReference type="eggNOG" id="COG3041">
    <property type="taxonomic scope" value="Bacteria"/>
</dbReference>
<dbReference type="Gene3D" id="3.30.2310.20">
    <property type="entry name" value="RelE-like"/>
    <property type="match status" value="1"/>
</dbReference>
<name>A0A087D4C3_BIFRU</name>
<proteinExistence type="predicted"/>
<dbReference type="GO" id="GO:0004521">
    <property type="term" value="F:RNA endonuclease activity"/>
    <property type="evidence" value="ECO:0007669"/>
    <property type="project" value="TreeGrafter"/>
</dbReference>
<dbReference type="Pfam" id="PF15738">
    <property type="entry name" value="YafQ_toxin"/>
    <property type="match status" value="1"/>
</dbReference>
<evidence type="ECO:0000313" key="4">
    <source>
        <dbReference type="Proteomes" id="UP000029078"/>
    </source>
</evidence>
<dbReference type="PIRSF" id="PIRSF006156">
    <property type="entry name" value="YafQ"/>
    <property type="match status" value="1"/>
</dbReference>
<dbReference type="RefSeq" id="WP_026646052.1">
    <property type="nucleotide sequence ID" value="NZ_JGZL01000003.1"/>
</dbReference>
<gene>
    <name evidence="3" type="ORF">BRUM_0134</name>
</gene>
<evidence type="ECO:0000256" key="2">
    <source>
        <dbReference type="PIRSR" id="PIRSR006156-1"/>
    </source>
</evidence>
<dbReference type="GO" id="GO:0006415">
    <property type="term" value="P:translational termination"/>
    <property type="evidence" value="ECO:0007669"/>
    <property type="project" value="TreeGrafter"/>
</dbReference>
<dbReference type="PANTHER" id="PTHR40588">
    <property type="entry name" value="MRNA INTERFERASE TOXIN YAFQ"/>
    <property type="match status" value="1"/>
</dbReference>
<keyword evidence="4" id="KW-1185">Reference proteome</keyword>
<keyword evidence="1" id="KW-1277">Toxin-antitoxin system</keyword>
<dbReference type="STRING" id="78346.BRUM_0134"/>
<dbReference type="Proteomes" id="UP000029078">
    <property type="component" value="Unassembled WGS sequence"/>
</dbReference>
<dbReference type="InterPro" id="IPR007712">
    <property type="entry name" value="RelE/ParE_toxin"/>
</dbReference>
<accession>A0A087D4C3</accession>
<dbReference type="InterPro" id="IPR004386">
    <property type="entry name" value="Toxin_YafQ-like"/>
</dbReference>
<evidence type="ECO:0000256" key="1">
    <source>
        <dbReference type="ARBA" id="ARBA00022649"/>
    </source>
</evidence>
<organism evidence="3 4">
    <name type="scientific">Bifidobacterium ruminantium</name>
    <dbReference type="NCBI Taxonomy" id="78346"/>
    <lineage>
        <taxon>Bacteria</taxon>
        <taxon>Bacillati</taxon>
        <taxon>Actinomycetota</taxon>
        <taxon>Actinomycetes</taxon>
        <taxon>Bifidobacteriales</taxon>
        <taxon>Bifidobacteriaceae</taxon>
        <taxon>Bifidobacterium</taxon>
    </lineage>
</organism>
<sequence length="98" mass="11671">MLNAEYTKAFQRDIKRLKRKHVDFTELKNVIRLVLEDTDEAKETLRRRHRAHRLQGGEWERVVECHVGNAGDWLAVWIREDGTAWFLRTGTHEEIFGN</sequence>
<reference evidence="3 4" key="1">
    <citation type="submission" date="2014-03" db="EMBL/GenBank/DDBJ databases">
        <title>Genomics of Bifidobacteria.</title>
        <authorList>
            <person name="Ventura M."/>
            <person name="Milani C."/>
            <person name="Lugli G.A."/>
        </authorList>
    </citation>
    <scope>NUCLEOTIDE SEQUENCE [LARGE SCALE GENOMIC DNA]</scope>
    <source>
        <strain evidence="3 4">LMG 21811</strain>
    </source>
</reference>
<dbReference type="AlphaFoldDB" id="A0A087D4C3"/>
<dbReference type="NCBIfam" id="TIGR02385">
    <property type="entry name" value="RelE_StbE"/>
    <property type="match status" value="1"/>
</dbReference>
<feature type="active site" description="Proton donor" evidence="2">
    <location>
        <position position="92"/>
    </location>
</feature>
<comment type="caution">
    <text evidence="3">The sequence shown here is derived from an EMBL/GenBank/DDBJ whole genome shotgun (WGS) entry which is preliminary data.</text>
</comment>
<dbReference type="PANTHER" id="PTHR40588:SF1">
    <property type="entry name" value="MRNA INTERFERASE TOXIN YAFQ"/>
    <property type="match status" value="1"/>
</dbReference>
<protein>
    <submittedName>
        <fullName evidence="3">RelE/StbE family addiction module toxin</fullName>
    </submittedName>
</protein>